<evidence type="ECO:0000313" key="2">
    <source>
        <dbReference type="Proteomes" id="UP001229651"/>
    </source>
</evidence>
<keyword evidence="2" id="KW-1185">Reference proteome</keyword>
<dbReference type="EMBL" id="JAUSUT010000001">
    <property type="protein sequence ID" value="MDQ0376879.1"/>
    <property type="molecule type" value="Genomic_DNA"/>
</dbReference>
<sequence length="34" mass="3402">MLPELAAPAGVLSLLAHARLGCCRCSPHSAGVLS</sequence>
<organism evidence="1 2">
    <name type="scientific">Amycolatopsis thermophila</name>
    <dbReference type="NCBI Taxonomy" id="206084"/>
    <lineage>
        <taxon>Bacteria</taxon>
        <taxon>Bacillati</taxon>
        <taxon>Actinomycetota</taxon>
        <taxon>Actinomycetes</taxon>
        <taxon>Pseudonocardiales</taxon>
        <taxon>Pseudonocardiaceae</taxon>
        <taxon>Amycolatopsis</taxon>
    </lineage>
</organism>
<reference evidence="1 2" key="1">
    <citation type="submission" date="2023-07" db="EMBL/GenBank/DDBJ databases">
        <title>Sequencing the genomes of 1000 actinobacteria strains.</title>
        <authorList>
            <person name="Klenk H.-P."/>
        </authorList>
    </citation>
    <scope>NUCLEOTIDE SEQUENCE [LARGE SCALE GENOMIC DNA]</scope>
    <source>
        <strain evidence="1 2">DSM 45805</strain>
    </source>
</reference>
<evidence type="ECO:0000313" key="1">
    <source>
        <dbReference type="EMBL" id="MDQ0376879.1"/>
    </source>
</evidence>
<comment type="caution">
    <text evidence="1">The sequence shown here is derived from an EMBL/GenBank/DDBJ whole genome shotgun (WGS) entry which is preliminary data.</text>
</comment>
<protein>
    <submittedName>
        <fullName evidence="1">Uncharacterized protein</fullName>
    </submittedName>
</protein>
<name>A0ABU0ENK1_9PSEU</name>
<proteinExistence type="predicted"/>
<gene>
    <name evidence="1" type="ORF">FB470_000873</name>
</gene>
<accession>A0ABU0ENK1</accession>
<dbReference type="Proteomes" id="UP001229651">
    <property type="component" value="Unassembled WGS sequence"/>
</dbReference>